<evidence type="ECO:0008006" key="3">
    <source>
        <dbReference type="Google" id="ProtNLM"/>
    </source>
</evidence>
<keyword evidence="1" id="KW-0732">Signal</keyword>
<dbReference type="KEGG" id="kcm:ABWK59_01405"/>
<dbReference type="RefSeq" id="WP_354637380.1">
    <property type="nucleotide sequence ID" value="NZ_CP159872.1"/>
</dbReference>
<evidence type="ECO:0000313" key="2">
    <source>
        <dbReference type="EMBL" id="XCM77686.1"/>
    </source>
</evidence>
<feature type="chain" id="PRO_5043526657" description="Hemophore-related protein" evidence="1">
    <location>
        <begin position="28"/>
        <end position="116"/>
    </location>
</feature>
<gene>
    <name evidence="2" type="ORF">ABWK59_01405</name>
</gene>
<dbReference type="AlphaFoldDB" id="A0AAU8JRJ3"/>
<reference evidence="2" key="1">
    <citation type="submission" date="2024-06" db="EMBL/GenBank/DDBJ databases">
        <title>The genome sequences of Kitasatospora sp. strain HUAS MG31.</title>
        <authorList>
            <person name="Mo P."/>
        </authorList>
    </citation>
    <scope>NUCLEOTIDE SEQUENCE</scope>
    <source>
        <strain evidence="2">HUAS MG31</strain>
    </source>
</reference>
<protein>
    <recommendedName>
        <fullName evidence="3">Hemophore-related protein</fullName>
    </recommendedName>
</protein>
<evidence type="ECO:0000256" key="1">
    <source>
        <dbReference type="SAM" id="SignalP"/>
    </source>
</evidence>
<dbReference type="EMBL" id="CP159872">
    <property type="protein sequence ID" value="XCM77686.1"/>
    <property type="molecule type" value="Genomic_DNA"/>
</dbReference>
<accession>A0AAU8JRJ3</accession>
<name>A0AAU8JRJ3_9ACTN</name>
<dbReference type="PROSITE" id="PS51257">
    <property type="entry name" value="PROKAR_LIPOPROTEIN"/>
    <property type="match status" value="1"/>
</dbReference>
<organism evidence="2">
    <name type="scientific">Kitasatospora camelliae</name>
    <dbReference type="NCBI Taxonomy" id="3156397"/>
    <lineage>
        <taxon>Bacteria</taxon>
        <taxon>Bacillati</taxon>
        <taxon>Actinomycetota</taxon>
        <taxon>Actinomycetes</taxon>
        <taxon>Kitasatosporales</taxon>
        <taxon>Streptomycetaceae</taxon>
        <taxon>Kitasatospora</taxon>
    </lineage>
</organism>
<sequence>MRRLVPVIAAMLALAACSSAGSGGGQAGSDGELACALVRKLPDRMPDQPSSDSSDHSFDVAVGRLGTAAELARVAALDEKKYQPLADSLATARQTFSTTYDIHRAEPAIKQARTHC</sequence>
<proteinExistence type="predicted"/>
<feature type="signal peptide" evidence="1">
    <location>
        <begin position="1"/>
        <end position="27"/>
    </location>
</feature>